<keyword evidence="2" id="KW-0812">Transmembrane</keyword>
<accession>H0UJ13</accession>
<feature type="domain" description="Cytoskeleton protein RodZ-like C-terminal" evidence="3">
    <location>
        <begin position="358"/>
        <end position="418"/>
    </location>
</feature>
<keyword evidence="2" id="KW-1133">Transmembrane helix</keyword>
<feature type="compositionally biased region" description="Basic and acidic residues" evidence="1">
    <location>
        <begin position="179"/>
        <end position="189"/>
    </location>
</feature>
<dbReference type="GO" id="GO:0003677">
    <property type="term" value="F:DNA binding"/>
    <property type="evidence" value="ECO:0007669"/>
    <property type="project" value="InterPro"/>
</dbReference>
<dbReference type="eggNOG" id="COG1426">
    <property type="taxonomic scope" value="Bacteria"/>
</dbReference>
<feature type="compositionally biased region" description="Acidic residues" evidence="1">
    <location>
        <begin position="102"/>
        <end position="117"/>
    </location>
</feature>
<organism evidence="4 5">
    <name type="scientific">Jonquetella anthropi DSM 22815</name>
    <dbReference type="NCBI Taxonomy" id="885272"/>
    <lineage>
        <taxon>Bacteria</taxon>
        <taxon>Thermotogati</taxon>
        <taxon>Synergistota</taxon>
        <taxon>Synergistia</taxon>
        <taxon>Synergistales</taxon>
        <taxon>Dethiosulfovibrionaceae</taxon>
        <taxon>Jonquetella</taxon>
    </lineage>
</organism>
<dbReference type="InterPro" id="IPR025194">
    <property type="entry name" value="RodZ-like_C"/>
</dbReference>
<gene>
    <name evidence="4" type="ORF">JonanDRAFT_1478</name>
</gene>
<dbReference type="InterPro" id="IPR050400">
    <property type="entry name" value="Bact_Cytoskel_RodZ"/>
</dbReference>
<feature type="region of interest" description="Disordered" evidence="1">
    <location>
        <begin position="173"/>
        <end position="230"/>
    </location>
</feature>
<evidence type="ECO:0000259" key="3">
    <source>
        <dbReference type="Pfam" id="PF13464"/>
    </source>
</evidence>
<feature type="compositionally biased region" description="Polar residues" evidence="1">
    <location>
        <begin position="285"/>
        <end position="303"/>
    </location>
</feature>
<sequence>MIDTHNAEYHSLEELGSVLQKARQARGVSIEDVTTMTCIQPRFLEGIERGDFSGFSSWVQARGFVQKYLSLMNLMDVWPAYSPFLSDTPPVFPAPATLAEEEPTVDEALPEGEDEPVSQEKLAPGEVDEGDEPAAPLNEDYHIGEQIEAPEFSGTDRDEPDLPLAPLVSNAEVGEDEREAVSSHEDQADHAVTVQVPRRSRPSTPPRQSAQWANDPLQPPISRRKTVAPYATRRKKGGGLILLALTVLILIGAGWTWWSRRDVSLDVAPATQTQKTADTIAVLPSNETPSEGETSSGAGKTIPTNPMAADIVHVRPAQETPNQPAQSTGTSEQSAGALAASTSTSAVSASASSSKQLVIVADGDCWLDVTRDGKKIFAKIIKKGARHSFEIGTGLRVIYGAGQNVKASVDGSAPASPGGGVLRLIYAPDGTVSKQ</sequence>
<evidence type="ECO:0000313" key="4">
    <source>
        <dbReference type="EMBL" id="EHM13840.1"/>
    </source>
</evidence>
<evidence type="ECO:0000256" key="2">
    <source>
        <dbReference type="SAM" id="Phobius"/>
    </source>
</evidence>
<dbReference type="Pfam" id="PF13464">
    <property type="entry name" value="RodZ_C"/>
    <property type="match status" value="1"/>
</dbReference>
<feature type="region of interest" description="Disordered" evidence="1">
    <location>
        <begin position="284"/>
        <end position="303"/>
    </location>
</feature>
<proteinExistence type="predicted"/>
<feature type="region of interest" description="Disordered" evidence="1">
    <location>
        <begin position="318"/>
        <end position="337"/>
    </location>
</feature>
<dbReference type="RefSeq" id="WP_008523397.1">
    <property type="nucleotide sequence ID" value="NZ_CM001376.1"/>
</dbReference>
<dbReference type="OrthoDB" id="9797543at2"/>
<reference evidence="4 5" key="1">
    <citation type="submission" date="2011-11" db="EMBL/GenBank/DDBJ databases">
        <title>The Noncontiguous Finished genome of Jonquetella anthropi DSM 22815.</title>
        <authorList>
            <consortium name="US DOE Joint Genome Institute (JGI-PGF)"/>
            <person name="Lucas S."/>
            <person name="Copeland A."/>
            <person name="Lapidus A."/>
            <person name="Glavina del Rio T."/>
            <person name="Dalin E."/>
            <person name="Tice H."/>
            <person name="Bruce D."/>
            <person name="Goodwin L."/>
            <person name="Pitluck S."/>
            <person name="Peters L."/>
            <person name="Mikhailova N."/>
            <person name="Held B."/>
            <person name="Kyrpides N."/>
            <person name="Mavromatis K."/>
            <person name="Ivanova N."/>
            <person name="Markowitz V."/>
            <person name="Cheng J.-F."/>
            <person name="Hugenholtz P."/>
            <person name="Woyke T."/>
            <person name="Wu D."/>
            <person name="Gronow S."/>
            <person name="Wellnitz S."/>
            <person name="Brambilla E."/>
            <person name="Klenk H.-P."/>
            <person name="Eisen J.A."/>
        </authorList>
    </citation>
    <scope>NUCLEOTIDE SEQUENCE [LARGE SCALE GENOMIC DNA]</scope>
    <source>
        <strain evidence="4 5">DSM 22815</strain>
    </source>
</reference>
<dbReference type="PANTHER" id="PTHR34475:SF1">
    <property type="entry name" value="CYTOSKELETON PROTEIN RODZ"/>
    <property type="match status" value="1"/>
</dbReference>
<keyword evidence="5" id="KW-1185">Reference proteome</keyword>
<dbReference type="Gene3D" id="1.10.260.40">
    <property type="entry name" value="lambda repressor-like DNA-binding domains"/>
    <property type="match status" value="1"/>
</dbReference>
<protein>
    <recommendedName>
        <fullName evidence="3">Cytoskeleton protein RodZ-like C-terminal domain-containing protein</fullName>
    </recommendedName>
</protein>
<dbReference type="STRING" id="885272.JonanDRAFT_1478"/>
<feature type="transmembrane region" description="Helical" evidence="2">
    <location>
        <begin position="240"/>
        <end position="258"/>
    </location>
</feature>
<dbReference type="EMBL" id="CM001376">
    <property type="protein sequence ID" value="EHM13840.1"/>
    <property type="molecule type" value="Genomic_DNA"/>
</dbReference>
<evidence type="ECO:0000256" key="1">
    <source>
        <dbReference type="SAM" id="MobiDB-lite"/>
    </source>
</evidence>
<keyword evidence="2" id="KW-0472">Membrane</keyword>
<dbReference type="InterPro" id="IPR010982">
    <property type="entry name" value="Lambda_DNA-bd_dom_sf"/>
</dbReference>
<evidence type="ECO:0000313" key="5">
    <source>
        <dbReference type="Proteomes" id="UP000003806"/>
    </source>
</evidence>
<dbReference type="AlphaFoldDB" id="H0UJ13"/>
<dbReference type="Pfam" id="PF13413">
    <property type="entry name" value="HTH_25"/>
    <property type="match status" value="1"/>
</dbReference>
<feature type="compositionally biased region" description="Polar residues" evidence="1">
    <location>
        <begin position="319"/>
        <end position="333"/>
    </location>
</feature>
<feature type="region of interest" description="Disordered" evidence="1">
    <location>
        <begin position="102"/>
        <end position="137"/>
    </location>
</feature>
<dbReference type="HOGENOM" id="CLU_629741_0_0_0"/>
<dbReference type="Proteomes" id="UP000003806">
    <property type="component" value="Chromosome"/>
</dbReference>
<name>H0UJ13_9BACT</name>
<dbReference type="PANTHER" id="PTHR34475">
    <property type="match status" value="1"/>
</dbReference>